<dbReference type="AlphaFoldDB" id="A0A6I4XPE3"/>
<name>A0A6I4XPE3_ENTGA</name>
<feature type="compositionally biased region" description="Polar residues" evidence="1">
    <location>
        <begin position="52"/>
        <end position="67"/>
    </location>
</feature>
<evidence type="ECO:0000256" key="1">
    <source>
        <dbReference type="SAM" id="MobiDB-lite"/>
    </source>
</evidence>
<gene>
    <name evidence="2" type="ORF">GTI89_14065</name>
</gene>
<protein>
    <submittedName>
        <fullName evidence="2">Uncharacterized protein</fullName>
    </submittedName>
</protein>
<comment type="caution">
    <text evidence="2">The sequence shown here is derived from an EMBL/GenBank/DDBJ whole genome shotgun (WGS) entry which is preliminary data.</text>
</comment>
<proteinExistence type="predicted"/>
<evidence type="ECO:0000313" key="3">
    <source>
        <dbReference type="Proteomes" id="UP000439965"/>
    </source>
</evidence>
<feature type="region of interest" description="Disordered" evidence="1">
    <location>
        <begin position="37"/>
        <end position="79"/>
    </location>
</feature>
<feature type="compositionally biased region" description="Basic and acidic residues" evidence="1">
    <location>
        <begin position="70"/>
        <end position="79"/>
    </location>
</feature>
<dbReference type="Proteomes" id="UP000439965">
    <property type="component" value="Unassembled WGS sequence"/>
</dbReference>
<sequence length="198" mass="22526">MSYQRLSGILILGLLASWGVFGLFIWHSSKQSEAVSEPKIEQSIEENHSDLDNSSTVDPTENQVSETVESEQKNQSADEKSTVVQDFVTTYFNTKDEPFLKDRVSLLNEKKLITDEYNQEMTQSIGDMDNEDAKMSVEDLRVYTNDDQTYFVVFDLKYEGLDSNQVLVYVASAHVSDSNQIDHYELIATNTKLKKGNE</sequence>
<evidence type="ECO:0000313" key="2">
    <source>
        <dbReference type="EMBL" id="MXS27182.1"/>
    </source>
</evidence>
<dbReference type="EMBL" id="WVTI01000016">
    <property type="protein sequence ID" value="MXS27182.1"/>
    <property type="molecule type" value="Genomic_DNA"/>
</dbReference>
<accession>A0A6I4XPE3</accession>
<feature type="compositionally biased region" description="Basic and acidic residues" evidence="1">
    <location>
        <begin position="37"/>
        <end position="51"/>
    </location>
</feature>
<organism evidence="2 3">
    <name type="scientific">Enterococcus gallinarum</name>
    <dbReference type="NCBI Taxonomy" id="1353"/>
    <lineage>
        <taxon>Bacteria</taxon>
        <taxon>Bacillati</taxon>
        <taxon>Bacillota</taxon>
        <taxon>Bacilli</taxon>
        <taxon>Lactobacillales</taxon>
        <taxon>Enterococcaceae</taxon>
        <taxon>Enterococcus</taxon>
    </lineage>
</organism>
<reference evidence="2 3" key="1">
    <citation type="submission" date="2019-04" db="EMBL/GenBank/DDBJ databases">
        <title>Step-wise assembly of the neonatal virome modulated by breast feeding.</title>
        <authorList>
            <person name="Liang G."/>
            <person name="Bushman F."/>
        </authorList>
    </citation>
    <scope>NUCLEOTIDE SEQUENCE [LARGE SCALE GENOMIC DNA]</scope>
    <source>
        <strain evidence="2 3">E3404</strain>
    </source>
</reference>